<evidence type="ECO:0000256" key="3">
    <source>
        <dbReference type="ARBA" id="ARBA00023125"/>
    </source>
</evidence>
<dbReference type="PROSITE" id="PS51898">
    <property type="entry name" value="TYR_RECOMBINASE"/>
    <property type="match status" value="1"/>
</dbReference>
<dbReference type="PANTHER" id="PTHR30349:SF41">
    <property type="entry name" value="INTEGRASE_RECOMBINASE PROTEIN MJ0367-RELATED"/>
    <property type="match status" value="1"/>
</dbReference>
<evidence type="ECO:0000313" key="7">
    <source>
        <dbReference type="Proteomes" id="UP001205357"/>
    </source>
</evidence>
<dbReference type="InterPro" id="IPR002104">
    <property type="entry name" value="Integrase_catalytic"/>
</dbReference>
<dbReference type="PANTHER" id="PTHR30349">
    <property type="entry name" value="PHAGE INTEGRASE-RELATED"/>
    <property type="match status" value="1"/>
</dbReference>
<dbReference type="InterPro" id="IPR050090">
    <property type="entry name" value="Tyrosine_recombinase_XerCD"/>
</dbReference>
<dbReference type="RefSeq" id="WP_258989407.1">
    <property type="nucleotide sequence ID" value="NZ_JALIGE010000076.1"/>
</dbReference>
<dbReference type="SUPFAM" id="SSF56349">
    <property type="entry name" value="DNA breaking-rejoining enzymes"/>
    <property type="match status" value="1"/>
</dbReference>
<dbReference type="InterPro" id="IPR011010">
    <property type="entry name" value="DNA_brk_join_enz"/>
</dbReference>
<dbReference type="Proteomes" id="UP001205357">
    <property type="component" value="Unassembled WGS sequence"/>
</dbReference>
<accession>A0ABT2E523</accession>
<organism evidence="6 7">
    <name type="scientific">Scandinavium hiltneri</name>
    <dbReference type="NCBI Taxonomy" id="2926519"/>
    <lineage>
        <taxon>Bacteria</taxon>
        <taxon>Pseudomonadati</taxon>
        <taxon>Pseudomonadota</taxon>
        <taxon>Gammaproteobacteria</taxon>
        <taxon>Enterobacterales</taxon>
        <taxon>Enterobacteriaceae</taxon>
        <taxon>Scandinavium</taxon>
    </lineage>
</organism>
<dbReference type="EMBL" id="JALIGE010000076">
    <property type="protein sequence ID" value="MCS2162857.1"/>
    <property type="molecule type" value="Genomic_DNA"/>
</dbReference>
<gene>
    <name evidence="6" type="ORF">MUU47_17370</name>
</gene>
<reference evidence="6 7" key="1">
    <citation type="submission" date="2022-04" db="EMBL/GenBank/DDBJ databases">
        <title>Proposal of a three novel species of Scandinavium, Scandinavium hiltneri, Scandinavium manionii, Scandinavium tedordense.</title>
        <authorList>
            <person name="Maddock D.W."/>
            <person name="Brady C.L."/>
            <person name="Denman S."/>
            <person name="Arnold D."/>
        </authorList>
    </citation>
    <scope>NUCLEOTIDE SEQUENCE [LARGE SCALE GENOMIC DNA]</scope>
    <source>
        <strain evidence="6 7">H11S7</strain>
    </source>
</reference>
<keyword evidence="4" id="KW-0233">DNA recombination</keyword>
<comment type="similarity">
    <text evidence="1">Belongs to the 'phage' integrase family.</text>
</comment>
<dbReference type="InterPro" id="IPR013762">
    <property type="entry name" value="Integrase-like_cat_sf"/>
</dbReference>
<keyword evidence="7" id="KW-1185">Reference proteome</keyword>
<dbReference type="Gene3D" id="1.10.443.10">
    <property type="entry name" value="Intergrase catalytic core"/>
    <property type="match status" value="1"/>
</dbReference>
<name>A0ABT2E523_9ENTR</name>
<sequence>MYNKTPRFTTKRGNVYYINFRLPDGTFFRRSLGTDSLQAVEVTMSRLSAYIPLVQSGSLSVEQFKMHIDGFREATQRDFDTYLLDWLRMGVDEAKRMPELGRMQRQIDPDTAISPTSSVTEAKGRAQVHLNRVYNGNDSTARMLLATLFKKKVSFDQRDVEQAYDVAGQIDLHQTMLQQAYDAFYSGDLVRYRTLVDEMQFKLTEAERLKKPAAKKAVVPTVEPESNDTPLLSSAWKMFTTEKGKGWAAAVANENQRFYDVLMYVIGDLPVGVITKQHIRQTLEVIENLPRRNKKPYSEMTLAECVDFDVPEEDLLSSANVGKHLKIYSSFFKVFLKDEKDALEKAPTEGIKYEVTENRRGLYSRPEILRLIATLKTYSDWRRDYFLTLIYTGARRGEIAAIRKEHIRKDEETGRWYIFIEDGKTKHARRRIPIHRALEKLLLSRIKLFKPADLVFGDLPTYEQIGLEWHDIMQKSEVPKLSEFGKMRKIHSLRHTFISEAMSKALHPIVQICVGHAITQTLGISGTYTHPEAMALEKFLPAVDCIDW</sequence>
<feature type="domain" description="Tyr recombinase" evidence="5">
    <location>
        <begin position="357"/>
        <end position="541"/>
    </location>
</feature>
<evidence type="ECO:0000256" key="1">
    <source>
        <dbReference type="ARBA" id="ARBA00008857"/>
    </source>
</evidence>
<protein>
    <submittedName>
        <fullName evidence="6">Recombinase XerC</fullName>
    </submittedName>
</protein>
<evidence type="ECO:0000259" key="5">
    <source>
        <dbReference type="PROSITE" id="PS51898"/>
    </source>
</evidence>
<keyword evidence="2" id="KW-0229">DNA integration</keyword>
<proteinExistence type="inferred from homology"/>
<evidence type="ECO:0000256" key="4">
    <source>
        <dbReference type="ARBA" id="ARBA00023172"/>
    </source>
</evidence>
<evidence type="ECO:0000256" key="2">
    <source>
        <dbReference type="ARBA" id="ARBA00022908"/>
    </source>
</evidence>
<comment type="caution">
    <text evidence="6">The sequence shown here is derived from an EMBL/GenBank/DDBJ whole genome shotgun (WGS) entry which is preliminary data.</text>
</comment>
<keyword evidence="3" id="KW-0238">DNA-binding</keyword>
<evidence type="ECO:0000313" key="6">
    <source>
        <dbReference type="EMBL" id="MCS2162857.1"/>
    </source>
</evidence>